<dbReference type="InParanoid" id="H0EHY5"/>
<accession>H0EHY5</accession>
<sequence>MITCASRPEREAEEEDRPVIAAKSGVNTVGGVRGSGSFGLWRLASVDPNDGLAMEKGTTYAAIAALSPLLSTSSVLRSTKFHGDVL</sequence>
<dbReference type="HOGENOM" id="CLU_2498077_0_0_1"/>
<organism evidence="1 2">
    <name type="scientific">Glarea lozoyensis (strain ATCC 74030 / MF5533)</name>
    <dbReference type="NCBI Taxonomy" id="1104152"/>
    <lineage>
        <taxon>Eukaryota</taxon>
        <taxon>Fungi</taxon>
        <taxon>Dikarya</taxon>
        <taxon>Ascomycota</taxon>
        <taxon>Pezizomycotina</taxon>
        <taxon>Leotiomycetes</taxon>
        <taxon>Helotiales</taxon>
        <taxon>Helotiaceae</taxon>
        <taxon>Glarea</taxon>
    </lineage>
</organism>
<gene>
    <name evidence="1" type="ORF">M7I_2128</name>
</gene>
<dbReference type="Proteomes" id="UP000005446">
    <property type="component" value="Unassembled WGS sequence"/>
</dbReference>
<name>H0EHY5_GLAL7</name>
<evidence type="ECO:0000313" key="1">
    <source>
        <dbReference type="EMBL" id="EHL01778.1"/>
    </source>
</evidence>
<protein>
    <submittedName>
        <fullName evidence="1">Uncharacterized protein</fullName>
    </submittedName>
</protein>
<reference evidence="1 2" key="1">
    <citation type="journal article" date="2012" name="Eukaryot. Cell">
        <title>Genome sequence of the fungus Glarea lozoyensis: the first genome sequence of a species from the Helotiaceae family.</title>
        <authorList>
            <person name="Youssar L."/>
            <person name="Gruening B.A."/>
            <person name="Erxleben A."/>
            <person name="Guenther S."/>
            <person name="Huettel W."/>
        </authorList>
    </citation>
    <scope>NUCLEOTIDE SEQUENCE [LARGE SCALE GENOMIC DNA]</scope>
    <source>
        <strain evidence="2">ATCC 74030 / MF5533</strain>
    </source>
</reference>
<keyword evidence="2" id="KW-1185">Reference proteome</keyword>
<dbReference type="AlphaFoldDB" id="H0EHY5"/>
<comment type="caution">
    <text evidence="1">The sequence shown here is derived from an EMBL/GenBank/DDBJ whole genome shotgun (WGS) entry which is preliminary data.</text>
</comment>
<evidence type="ECO:0000313" key="2">
    <source>
        <dbReference type="Proteomes" id="UP000005446"/>
    </source>
</evidence>
<dbReference type="EMBL" id="AGUE01000044">
    <property type="protein sequence ID" value="EHL01778.1"/>
    <property type="molecule type" value="Genomic_DNA"/>
</dbReference>
<proteinExistence type="predicted"/>